<dbReference type="Proteomes" id="UP001165498">
    <property type="component" value="Unassembled WGS sequence"/>
</dbReference>
<sequence>MSKPGRPPFDDVLTPAEWRVCEGVRHGLTNPQIAARLGVSLDAVKYHVANALQKLGFSGRHQLRQWDGIRKSSAAFGRTAAMNPTMTLGPIGQIARSVSDIHAAERWYRDVLGLRHLYTFGSLSFFDCGGVRLFLSAGDGAESASILYFRVEDIHAACRALQAAGVVFSNAPHLIHTHADGTEEWMAFFNDNEGRPLALMAQMRAETGAGAAI</sequence>
<comment type="caution">
    <text evidence="5">The sequence shown here is derived from an EMBL/GenBank/DDBJ whole genome shotgun (WGS) entry which is preliminary data.</text>
</comment>
<evidence type="ECO:0000256" key="1">
    <source>
        <dbReference type="ARBA" id="ARBA00023015"/>
    </source>
</evidence>
<evidence type="ECO:0000256" key="3">
    <source>
        <dbReference type="ARBA" id="ARBA00023163"/>
    </source>
</evidence>
<accession>A0ABT1QZ80</accession>
<feature type="domain" description="VOC" evidence="4">
    <location>
        <begin position="90"/>
        <end position="202"/>
    </location>
</feature>
<protein>
    <submittedName>
        <fullName evidence="5">LuxR C-terminal-related transcriptional regulator</fullName>
    </submittedName>
</protein>
<keyword evidence="6" id="KW-1185">Reference proteome</keyword>
<dbReference type="PANTHER" id="PTHR44688:SF16">
    <property type="entry name" value="DNA-BINDING TRANSCRIPTIONAL ACTIVATOR DEVR_DOSR"/>
    <property type="match status" value="1"/>
</dbReference>
<dbReference type="SUPFAM" id="SSF54593">
    <property type="entry name" value="Glyoxalase/Bleomycin resistance protein/Dihydroxybiphenyl dioxygenase"/>
    <property type="match status" value="1"/>
</dbReference>
<dbReference type="RefSeq" id="WP_255916784.1">
    <property type="nucleotide sequence ID" value="NZ_JANFQO010000037.1"/>
</dbReference>
<dbReference type="EMBL" id="JANFQO010000037">
    <property type="protein sequence ID" value="MCQ4167599.1"/>
    <property type="molecule type" value="Genomic_DNA"/>
</dbReference>
<dbReference type="PROSITE" id="PS51819">
    <property type="entry name" value="VOC"/>
    <property type="match status" value="1"/>
</dbReference>
<name>A0ABT1QZ80_9GAMM</name>
<dbReference type="PANTHER" id="PTHR44688">
    <property type="entry name" value="DNA-BINDING TRANSCRIPTIONAL ACTIVATOR DEVR_DOSR"/>
    <property type="match status" value="1"/>
</dbReference>
<dbReference type="InterPro" id="IPR000792">
    <property type="entry name" value="Tscrpt_reg_LuxR_C"/>
</dbReference>
<dbReference type="SUPFAM" id="SSF46894">
    <property type="entry name" value="C-terminal effector domain of the bipartite response regulators"/>
    <property type="match status" value="1"/>
</dbReference>
<dbReference type="InterPro" id="IPR016032">
    <property type="entry name" value="Sig_transdc_resp-reg_C-effctor"/>
</dbReference>
<evidence type="ECO:0000313" key="5">
    <source>
        <dbReference type="EMBL" id="MCQ4167599.1"/>
    </source>
</evidence>
<dbReference type="InterPro" id="IPR036388">
    <property type="entry name" value="WH-like_DNA-bd_sf"/>
</dbReference>
<organism evidence="5 6">
    <name type="scientific">Tahibacter harae</name>
    <dbReference type="NCBI Taxonomy" id="2963937"/>
    <lineage>
        <taxon>Bacteria</taxon>
        <taxon>Pseudomonadati</taxon>
        <taxon>Pseudomonadota</taxon>
        <taxon>Gammaproteobacteria</taxon>
        <taxon>Lysobacterales</taxon>
        <taxon>Rhodanobacteraceae</taxon>
        <taxon>Tahibacter</taxon>
    </lineage>
</organism>
<reference evidence="5" key="1">
    <citation type="submission" date="2022-07" db="EMBL/GenBank/DDBJ databases">
        <title>Tahibacter sp., a new gammaproteobacterium isolated from the silt sample collected at pig farm.</title>
        <authorList>
            <person name="Chen H."/>
        </authorList>
    </citation>
    <scope>NUCLEOTIDE SEQUENCE</scope>
    <source>
        <strain evidence="5">P2K</strain>
    </source>
</reference>
<dbReference type="CDD" id="cd06587">
    <property type="entry name" value="VOC"/>
    <property type="match status" value="1"/>
</dbReference>
<dbReference type="SMART" id="SM00421">
    <property type="entry name" value="HTH_LUXR"/>
    <property type="match status" value="1"/>
</dbReference>
<proteinExistence type="predicted"/>
<keyword evidence="1" id="KW-0805">Transcription regulation</keyword>
<keyword evidence="3" id="KW-0804">Transcription</keyword>
<dbReference type="InterPro" id="IPR004360">
    <property type="entry name" value="Glyas_Fos-R_dOase_dom"/>
</dbReference>
<evidence type="ECO:0000256" key="2">
    <source>
        <dbReference type="ARBA" id="ARBA00023125"/>
    </source>
</evidence>
<dbReference type="Gene3D" id="1.10.10.10">
    <property type="entry name" value="Winged helix-like DNA-binding domain superfamily/Winged helix DNA-binding domain"/>
    <property type="match status" value="1"/>
</dbReference>
<dbReference type="Gene3D" id="3.10.180.10">
    <property type="entry name" value="2,3-Dihydroxybiphenyl 1,2-Dioxygenase, domain 1"/>
    <property type="match status" value="1"/>
</dbReference>
<evidence type="ECO:0000313" key="6">
    <source>
        <dbReference type="Proteomes" id="UP001165498"/>
    </source>
</evidence>
<dbReference type="Pfam" id="PF00903">
    <property type="entry name" value="Glyoxalase"/>
    <property type="match status" value="1"/>
</dbReference>
<dbReference type="InterPro" id="IPR037523">
    <property type="entry name" value="VOC_core"/>
</dbReference>
<dbReference type="Pfam" id="PF00196">
    <property type="entry name" value="GerE"/>
    <property type="match status" value="1"/>
</dbReference>
<gene>
    <name evidence="5" type="ORF">NM961_23060</name>
</gene>
<dbReference type="InterPro" id="IPR029068">
    <property type="entry name" value="Glyas_Bleomycin-R_OHBP_Dase"/>
</dbReference>
<evidence type="ECO:0000259" key="4">
    <source>
        <dbReference type="PROSITE" id="PS51819"/>
    </source>
</evidence>
<keyword evidence="2" id="KW-0238">DNA-binding</keyword>
<dbReference type="PRINTS" id="PR00038">
    <property type="entry name" value="HTHLUXR"/>
</dbReference>
<dbReference type="CDD" id="cd06170">
    <property type="entry name" value="LuxR_C_like"/>
    <property type="match status" value="1"/>
</dbReference>